<evidence type="ECO:0000313" key="9">
    <source>
        <dbReference type="EMBL" id="MBC2575190.1"/>
    </source>
</evidence>
<proteinExistence type="inferred from homology"/>
<evidence type="ECO:0000313" key="10">
    <source>
        <dbReference type="Proteomes" id="UP000713904"/>
    </source>
</evidence>
<keyword evidence="3" id="KW-0229">DNA integration</keyword>
<evidence type="ECO:0000256" key="6">
    <source>
        <dbReference type="PROSITE-ProRule" id="PRU01248"/>
    </source>
</evidence>
<dbReference type="PROSITE" id="PS51900">
    <property type="entry name" value="CB"/>
    <property type="match status" value="1"/>
</dbReference>
<dbReference type="InterPro" id="IPR044068">
    <property type="entry name" value="CB"/>
</dbReference>
<dbReference type="Pfam" id="PF14659">
    <property type="entry name" value="Phage_int_SAM_3"/>
    <property type="match status" value="1"/>
</dbReference>
<feature type="domain" description="Tyr recombinase" evidence="7">
    <location>
        <begin position="160"/>
        <end position="343"/>
    </location>
</feature>
<evidence type="ECO:0000256" key="1">
    <source>
        <dbReference type="ARBA" id="ARBA00003283"/>
    </source>
</evidence>
<dbReference type="PANTHER" id="PTHR30349:SF64">
    <property type="entry name" value="PROPHAGE INTEGRASE INTD-RELATED"/>
    <property type="match status" value="1"/>
</dbReference>
<dbReference type="InterPro" id="IPR002104">
    <property type="entry name" value="Integrase_catalytic"/>
</dbReference>
<dbReference type="PANTHER" id="PTHR30349">
    <property type="entry name" value="PHAGE INTEGRASE-RELATED"/>
    <property type="match status" value="1"/>
</dbReference>
<dbReference type="InterPro" id="IPR013762">
    <property type="entry name" value="Integrase-like_cat_sf"/>
</dbReference>
<sequence length="354" mass="41366">MGVYKDNSTGLWRVQIYYTDYKGESQRKQKKGFKTKKEAKQWESDFINSLDVTTDIIFIHLVNNYMDDLSPRLKVSTMSTKKNIIDKHILPFFKDIKVKDISPLLIRKWQNAILKEGYSNTFTKTINNQMSAILNYAVSFYGLQSNPVRKAGSIGKKKSDEMNFWTYDEYKIFISNITKPEDKIIFEILYYSGMRIGEMLALTPTDINFEEQTISINKSLSVINGITYITEPKTEKGKRIIGLPESIMNQLSSYMKTIYCLEKDNRIFTFARSYPAKLMNKYIKDTELKRIRTHDFRHSHASLLINLDINIMTIADRLGHEKVDTTWNTYGHLYPNKRVEVVDKLKSLEQTENK</sequence>
<dbReference type="InterPro" id="IPR004107">
    <property type="entry name" value="Integrase_SAM-like_N"/>
</dbReference>
<name>A0ABR6TIF2_9FIRM</name>
<reference evidence="9 10" key="1">
    <citation type="submission" date="2020-05" db="EMBL/GenBank/DDBJ databases">
        <title>Draft genome of xy-202 and genomic insight in genome of the genus Peptostreptococcus.</title>
        <authorList>
            <person name="Zhang Z."/>
        </authorList>
    </citation>
    <scope>NUCLEOTIDE SEQUENCE [LARGE SCALE GENOMIC DNA]</scope>
    <source>
        <strain evidence="9 10">DSM 27025</strain>
    </source>
</reference>
<evidence type="ECO:0000256" key="2">
    <source>
        <dbReference type="ARBA" id="ARBA00008857"/>
    </source>
</evidence>
<comment type="function">
    <text evidence="1">Site-specific tyrosine recombinase, which acts by catalyzing the cutting and rejoining of the recombining DNA molecules.</text>
</comment>
<feature type="domain" description="Core-binding (CB)" evidence="8">
    <location>
        <begin position="56"/>
        <end position="138"/>
    </location>
</feature>
<dbReference type="SUPFAM" id="SSF56349">
    <property type="entry name" value="DNA breaking-rejoining enzymes"/>
    <property type="match status" value="1"/>
</dbReference>
<dbReference type="Pfam" id="PF00589">
    <property type="entry name" value="Phage_integrase"/>
    <property type="match status" value="1"/>
</dbReference>
<dbReference type="RefSeq" id="WP_185623230.1">
    <property type="nucleotide sequence ID" value="NZ_JABGBW010000001.1"/>
</dbReference>
<protein>
    <submittedName>
        <fullName evidence="9">Site-specific integrase</fullName>
    </submittedName>
</protein>
<dbReference type="InterPro" id="IPR010998">
    <property type="entry name" value="Integrase_recombinase_N"/>
</dbReference>
<comment type="caution">
    <text evidence="9">The sequence shown here is derived from an EMBL/GenBank/DDBJ whole genome shotgun (WGS) entry which is preliminary data.</text>
</comment>
<keyword evidence="5" id="KW-0233">DNA recombination</keyword>
<evidence type="ECO:0000256" key="5">
    <source>
        <dbReference type="ARBA" id="ARBA00023172"/>
    </source>
</evidence>
<comment type="similarity">
    <text evidence="2">Belongs to the 'phage' integrase family.</text>
</comment>
<evidence type="ECO:0000259" key="8">
    <source>
        <dbReference type="PROSITE" id="PS51900"/>
    </source>
</evidence>
<gene>
    <name evidence="9" type="ORF">HLB29_00630</name>
</gene>
<organism evidence="9 10">
    <name type="scientific">Peptostreptococcus canis</name>
    <dbReference type="NCBI Taxonomy" id="1159213"/>
    <lineage>
        <taxon>Bacteria</taxon>
        <taxon>Bacillati</taxon>
        <taxon>Bacillota</taxon>
        <taxon>Clostridia</taxon>
        <taxon>Peptostreptococcales</taxon>
        <taxon>Peptostreptococcaceae</taxon>
        <taxon>Peptostreptococcus</taxon>
    </lineage>
</organism>
<dbReference type="Pfam" id="PF14657">
    <property type="entry name" value="Arm-DNA-bind_4"/>
    <property type="match status" value="1"/>
</dbReference>
<keyword evidence="4 6" id="KW-0238">DNA-binding</keyword>
<dbReference type="InterPro" id="IPR050090">
    <property type="entry name" value="Tyrosine_recombinase_XerCD"/>
</dbReference>
<evidence type="ECO:0000259" key="7">
    <source>
        <dbReference type="PROSITE" id="PS51898"/>
    </source>
</evidence>
<keyword evidence="10" id="KW-1185">Reference proteome</keyword>
<evidence type="ECO:0000256" key="3">
    <source>
        <dbReference type="ARBA" id="ARBA00022908"/>
    </source>
</evidence>
<dbReference type="Gene3D" id="1.10.150.130">
    <property type="match status" value="1"/>
</dbReference>
<dbReference type="PROSITE" id="PS51898">
    <property type="entry name" value="TYR_RECOMBINASE"/>
    <property type="match status" value="1"/>
</dbReference>
<dbReference type="Gene3D" id="1.10.443.10">
    <property type="entry name" value="Intergrase catalytic core"/>
    <property type="match status" value="1"/>
</dbReference>
<dbReference type="EMBL" id="JABGBW010000001">
    <property type="protein sequence ID" value="MBC2575190.1"/>
    <property type="molecule type" value="Genomic_DNA"/>
</dbReference>
<dbReference type="CDD" id="cd01189">
    <property type="entry name" value="INT_ICEBs1_C_like"/>
    <property type="match status" value="1"/>
</dbReference>
<dbReference type="Proteomes" id="UP000713904">
    <property type="component" value="Unassembled WGS sequence"/>
</dbReference>
<accession>A0ABR6TIF2</accession>
<dbReference type="InterPro" id="IPR028259">
    <property type="entry name" value="AP2-like_int_N"/>
</dbReference>
<dbReference type="InterPro" id="IPR011010">
    <property type="entry name" value="DNA_brk_join_enz"/>
</dbReference>
<evidence type="ECO:0000256" key="4">
    <source>
        <dbReference type="ARBA" id="ARBA00023125"/>
    </source>
</evidence>